<dbReference type="RefSeq" id="WP_051420208.1">
    <property type="nucleotide sequence ID" value="NZ_JALD01000050.1"/>
</dbReference>
<protein>
    <submittedName>
        <fullName evidence="1">Regulatory protein Cox</fullName>
    </submittedName>
</protein>
<gene>
    <name evidence="1" type="primary">cox</name>
    <name evidence="1" type="ORF">HMPREF1563_2253</name>
</gene>
<evidence type="ECO:0000313" key="1">
    <source>
        <dbReference type="EMBL" id="EUD10594.1"/>
    </source>
</evidence>
<dbReference type="InterPro" id="IPR038147">
    <property type="entry name" value="Cox_sf"/>
</dbReference>
<dbReference type="Proteomes" id="UP000022311">
    <property type="component" value="Unassembled WGS sequence"/>
</dbReference>
<sequence>MLKPVISNSDNQYQIRSVSDGLPYQEFAKHIGKSPEAVKGMINKGKLPVLEMKESPDSQRAEYWVYIPAWNAGLKLAHESLPKEMRDGWLRWLGLGEPK</sequence>
<comment type="caution">
    <text evidence="1">The sequence shown here is derived from an EMBL/GenBank/DDBJ whole genome shotgun (WGS) entry which is preliminary data.</text>
</comment>
<dbReference type="EMBL" id="JALD01000050">
    <property type="protein sequence ID" value="EUD10594.1"/>
    <property type="molecule type" value="Genomic_DNA"/>
</dbReference>
<evidence type="ECO:0000313" key="2">
    <source>
        <dbReference type="Proteomes" id="UP000022311"/>
    </source>
</evidence>
<dbReference type="Gene3D" id="6.10.200.10">
    <property type="entry name" value="Regulatory phage protein Cox"/>
    <property type="match status" value="1"/>
</dbReference>
<dbReference type="AlphaFoldDB" id="A0AAV3M4Q1"/>
<dbReference type="InterPro" id="IPR019679">
    <property type="entry name" value="Phage_P2_Cox"/>
</dbReference>
<name>A0AAV3M4Q1_9GAMM</name>
<dbReference type="Pfam" id="PF10743">
    <property type="entry name" value="Phage_Cox"/>
    <property type="match status" value="1"/>
</dbReference>
<accession>A0AAV3M4Q1</accession>
<organism evidence="1 2">
    <name type="scientific">Providencia alcalifaciens 205/92</name>
    <dbReference type="NCBI Taxonomy" id="1256988"/>
    <lineage>
        <taxon>Bacteria</taxon>
        <taxon>Pseudomonadati</taxon>
        <taxon>Pseudomonadota</taxon>
        <taxon>Gammaproteobacteria</taxon>
        <taxon>Enterobacterales</taxon>
        <taxon>Morganellaceae</taxon>
        <taxon>Providencia</taxon>
    </lineage>
</organism>
<proteinExistence type="predicted"/>
<reference evidence="1 2" key="1">
    <citation type="submission" date="2014-01" db="EMBL/GenBank/DDBJ databases">
        <authorList>
            <person name="Durkin A.S."/>
            <person name="McCorrison J."/>
            <person name="Torralba M."/>
            <person name="Gillis M."/>
            <person name="Haft D.H."/>
            <person name="Methe B."/>
            <person name="Sutton G."/>
            <person name="Nelson K.E."/>
        </authorList>
    </citation>
    <scope>NUCLEOTIDE SEQUENCE [LARGE SCALE GENOMIC DNA]</scope>
    <source>
        <strain evidence="1 2">205/92</strain>
    </source>
</reference>